<dbReference type="CDD" id="cd06782">
    <property type="entry name" value="cpPDZ_CPP-like"/>
    <property type="match status" value="1"/>
</dbReference>
<dbReference type="FunFam" id="3.90.226.10:FF:000029">
    <property type="entry name" value="Peptidase, S41 family"/>
    <property type="match status" value="1"/>
</dbReference>
<organism evidence="8 9">
    <name type="scientific">Rhodanobacter denitrificans</name>
    <dbReference type="NCBI Taxonomy" id="666685"/>
    <lineage>
        <taxon>Bacteria</taxon>
        <taxon>Pseudomonadati</taxon>
        <taxon>Pseudomonadota</taxon>
        <taxon>Gammaproteobacteria</taxon>
        <taxon>Lysobacterales</taxon>
        <taxon>Rhodanobacteraceae</taxon>
        <taxon>Rhodanobacter</taxon>
    </lineage>
</organism>
<evidence type="ECO:0000256" key="6">
    <source>
        <dbReference type="SAM" id="SignalP"/>
    </source>
</evidence>
<dbReference type="Pfam" id="PF03572">
    <property type="entry name" value="Peptidase_S41"/>
    <property type="match status" value="1"/>
</dbReference>
<protein>
    <submittedName>
        <fullName evidence="8">Peptidase S41</fullName>
    </submittedName>
</protein>
<comment type="caution">
    <text evidence="8">The sequence shown here is derived from an EMBL/GenBank/DDBJ whole genome shotgun (WGS) entry which is preliminary data.</text>
</comment>
<dbReference type="Pfam" id="PF13180">
    <property type="entry name" value="PDZ_2"/>
    <property type="match status" value="1"/>
</dbReference>
<dbReference type="SMART" id="SM00228">
    <property type="entry name" value="PDZ"/>
    <property type="match status" value="1"/>
</dbReference>
<dbReference type="InterPro" id="IPR029045">
    <property type="entry name" value="ClpP/crotonase-like_dom_sf"/>
</dbReference>
<dbReference type="PROSITE" id="PS50106">
    <property type="entry name" value="PDZ"/>
    <property type="match status" value="1"/>
</dbReference>
<comment type="similarity">
    <text evidence="1 5">Belongs to the peptidase S41A family.</text>
</comment>
<dbReference type="InterPro" id="IPR005151">
    <property type="entry name" value="Tail-specific_protease"/>
</dbReference>
<name>A0A2W5KGR4_9GAMM</name>
<dbReference type="SUPFAM" id="SSF52096">
    <property type="entry name" value="ClpP/crotonase"/>
    <property type="match status" value="1"/>
</dbReference>
<dbReference type="Gene3D" id="2.30.42.10">
    <property type="match status" value="1"/>
</dbReference>
<dbReference type="PANTHER" id="PTHR32060">
    <property type="entry name" value="TAIL-SPECIFIC PROTEASE"/>
    <property type="match status" value="1"/>
</dbReference>
<dbReference type="GO" id="GO:0004175">
    <property type="term" value="F:endopeptidase activity"/>
    <property type="evidence" value="ECO:0007669"/>
    <property type="project" value="TreeGrafter"/>
</dbReference>
<evidence type="ECO:0000256" key="4">
    <source>
        <dbReference type="ARBA" id="ARBA00022825"/>
    </source>
</evidence>
<dbReference type="GO" id="GO:0030288">
    <property type="term" value="C:outer membrane-bounded periplasmic space"/>
    <property type="evidence" value="ECO:0007669"/>
    <property type="project" value="TreeGrafter"/>
</dbReference>
<keyword evidence="2 5" id="KW-0645">Protease</keyword>
<dbReference type="GO" id="GO:0006508">
    <property type="term" value="P:proteolysis"/>
    <property type="evidence" value="ECO:0007669"/>
    <property type="project" value="UniProtKB-KW"/>
</dbReference>
<accession>A0A2W5KGR4</accession>
<proteinExistence type="inferred from homology"/>
<gene>
    <name evidence="8" type="ORF">DI564_06515</name>
</gene>
<dbReference type="AlphaFoldDB" id="A0A2W5KGR4"/>
<keyword evidence="6" id="KW-0732">Signal</keyword>
<keyword evidence="4 5" id="KW-0720">Serine protease</keyword>
<dbReference type="InterPro" id="IPR001478">
    <property type="entry name" value="PDZ"/>
</dbReference>
<dbReference type="NCBIfam" id="TIGR00225">
    <property type="entry name" value="prc"/>
    <property type="match status" value="1"/>
</dbReference>
<dbReference type="EMBL" id="QFPO01000005">
    <property type="protein sequence ID" value="PZQ16286.1"/>
    <property type="molecule type" value="Genomic_DNA"/>
</dbReference>
<dbReference type="Proteomes" id="UP000249046">
    <property type="component" value="Unassembled WGS sequence"/>
</dbReference>
<dbReference type="SMART" id="SM00245">
    <property type="entry name" value="TSPc"/>
    <property type="match status" value="1"/>
</dbReference>
<feature type="chain" id="PRO_5015855166" evidence="6">
    <location>
        <begin position="22"/>
        <end position="442"/>
    </location>
</feature>
<dbReference type="InterPro" id="IPR055210">
    <property type="entry name" value="CtpA/B_N"/>
</dbReference>
<sequence>MRPSSLLFAAGLVAACSMARADEPAPAAAPPAAAAPKSTLSLEDIRTFTAVFSLVKQGYVEDVSDQRLMQAAIRGLLADLDPHSEYLDGAQIEELNEDTTGSYAGLGIEVVPMDGVLRVIAPIDDTPAERAGIKAGDSILRIDGKPLSPDDLAGAIDRLRGKPGSEITLSILHEGHSVPVDVTLKREIIRVASVRGRLIEPGYAYLRISQFQAETGNDLRKRLTRLQTENGAPLKGAVLDLRSNPGGLVSAAVDVSDIFLDAGVVVTTRGRIKEAELTFSATPGDQLAGAPLVVLVDNGSASAAEIVAGALKDNHRALLMGRRTFGKGSVQTILPLDAEHAIKLTTARYYTPNGVSIQAQGIVPDIALSDLALTRRDAPPTPMLSERDLRNHLQGVDEAIDLPAVEQDEEVQSDYALNEALNVLKGLALQRRPAPAPAEKKG</sequence>
<dbReference type="SUPFAM" id="SSF50156">
    <property type="entry name" value="PDZ domain-like"/>
    <property type="match status" value="1"/>
</dbReference>
<evidence type="ECO:0000256" key="3">
    <source>
        <dbReference type="ARBA" id="ARBA00022801"/>
    </source>
</evidence>
<dbReference type="PANTHER" id="PTHR32060:SF30">
    <property type="entry name" value="CARBOXY-TERMINAL PROCESSING PROTEASE CTPA"/>
    <property type="match status" value="1"/>
</dbReference>
<evidence type="ECO:0000313" key="9">
    <source>
        <dbReference type="Proteomes" id="UP000249046"/>
    </source>
</evidence>
<feature type="signal peptide" evidence="6">
    <location>
        <begin position="1"/>
        <end position="21"/>
    </location>
</feature>
<evidence type="ECO:0000256" key="1">
    <source>
        <dbReference type="ARBA" id="ARBA00009179"/>
    </source>
</evidence>
<dbReference type="GO" id="GO:0008236">
    <property type="term" value="F:serine-type peptidase activity"/>
    <property type="evidence" value="ECO:0007669"/>
    <property type="project" value="UniProtKB-KW"/>
</dbReference>
<dbReference type="InterPro" id="IPR036034">
    <property type="entry name" value="PDZ_sf"/>
</dbReference>
<dbReference type="CDD" id="cd07560">
    <property type="entry name" value="Peptidase_S41_CPP"/>
    <property type="match status" value="1"/>
</dbReference>
<dbReference type="Gene3D" id="3.90.226.10">
    <property type="entry name" value="2-enoyl-CoA Hydratase, Chain A, domain 1"/>
    <property type="match status" value="1"/>
</dbReference>
<reference evidence="8 9" key="1">
    <citation type="submission" date="2017-08" db="EMBL/GenBank/DDBJ databases">
        <title>Infants hospitalized years apart are colonized by the same room-sourced microbial strains.</title>
        <authorList>
            <person name="Brooks B."/>
            <person name="Olm M.R."/>
            <person name="Firek B.A."/>
            <person name="Baker R."/>
            <person name="Thomas B.C."/>
            <person name="Morowitz M.J."/>
            <person name="Banfield J.F."/>
        </authorList>
    </citation>
    <scope>NUCLEOTIDE SEQUENCE [LARGE SCALE GENOMIC DNA]</scope>
    <source>
        <strain evidence="8">S2_005_003_R2_42</strain>
    </source>
</reference>
<dbReference type="Pfam" id="PF22694">
    <property type="entry name" value="CtpB_N-like"/>
    <property type="match status" value="1"/>
</dbReference>
<evidence type="ECO:0000256" key="2">
    <source>
        <dbReference type="ARBA" id="ARBA00022670"/>
    </source>
</evidence>
<evidence type="ECO:0000313" key="8">
    <source>
        <dbReference type="EMBL" id="PZQ16286.1"/>
    </source>
</evidence>
<dbReference type="Gene3D" id="3.30.750.44">
    <property type="match status" value="1"/>
</dbReference>
<evidence type="ECO:0000256" key="5">
    <source>
        <dbReference type="RuleBase" id="RU004404"/>
    </source>
</evidence>
<dbReference type="GO" id="GO:0007165">
    <property type="term" value="P:signal transduction"/>
    <property type="evidence" value="ECO:0007669"/>
    <property type="project" value="TreeGrafter"/>
</dbReference>
<dbReference type="PROSITE" id="PS51257">
    <property type="entry name" value="PROKAR_LIPOPROTEIN"/>
    <property type="match status" value="1"/>
</dbReference>
<evidence type="ECO:0000259" key="7">
    <source>
        <dbReference type="PROSITE" id="PS50106"/>
    </source>
</evidence>
<dbReference type="FunFam" id="2.30.42.10:FF:000063">
    <property type="entry name" value="Peptidase, S41 family"/>
    <property type="match status" value="1"/>
</dbReference>
<keyword evidence="3 5" id="KW-0378">Hydrolase</keyword>
<feature type="domain" description="PDZ" evidence="7">
    <location>
        <begin position="92"/>
        <end position="160"/>
    </location>
</feature>
<dbReference type="InterPro" id="IPR004447">
    <property type="entry name" value="Peptidase_S41A"/>
</dbReference>